<accession>A0ABN7AS01</accession>
<evidence type="ECO:0000313" key="1">
    <source>
        <dbReference type="EMBL" id="BES94079.1"/>
    </source>
</evidence>
<proteinExistence type="predicted"/>
<sequence length="166" mass="17901">MQPAVGEQAGCVLAPGGDKRSGWSKALGPAKFSDHRNLKISPKIRRFRARCRRFSNFSRLNFWFCRGFPCQSGSTCPGWKKEEKAWRQRIQGASSGSWRGVQSMEKKKKYKKKKRSLLGQGGKVAARGLARARGSRRAVCLETVGGGNLGLASAGMLTGPSGGAGG</sequence>
<dbReference type="Proteomes" id="UP001307889">
    <property type="component" value="Chromosome 5"/>
</dbReference>
<reference evidence="1 2" key="1">
    <citation type="submission" date="2023-09" db="EMBL/GenBank/DDBJ databases">
        <title>Nesidiocoris tenuis whole genome shotgun sequence.</title>
        <authorList>
            <person name="Shibata T."/>
            <person name="Shimoda M."/>
            <person name="Kobayashi T."/>
            <person name="Uehara T."/>
        </authorList>
    </citation>
    <scope>NUCLEOTIDE SEQUENCE [LARGE SCALE GENOMIC DNA]</scope>
    <source>
        <strain evidence="1 2">Japan</strain>
    </source>
</reference>
<gene>
    <name evidence="1" type="ORF">NTJ_06889</name>
</gene>
<organism evidence="1 2">
    <name type="scientific">Nesidiocoris tenuis</name>
    <dbReference type="NCBI Taxonomy" id="355587"/>
    <lineage>
        <taxon>Eukaryota</taxon>
        <taxon>Metazoa</taxon>
        <taxon>Ecdysozoa</taxon>
        <taxon>Arthropoda</taxon>
        <taxon>Hexapoda</taxon>
        <taxon>Insecta</taxon>
        <taxon>Pterygota</taxon>
        <taxon>Neoptera</taxon>
        <taxon>Paraneoptera</taxon>
        <taxon>Hemiptera</taxon>
        <taxon>Heteroptera</taxon>
        <taxon>Panheteroptera</taxon>
        <taxon>Cimicomorpha</taxon>
        <taxon>Miridae</taxon>
        <taxon>Dicyphina</taxon>
        <taxon>Nesidiocoris</taxon>
    </lineage>
</organism>
<keyword evidence="2" id="KW-1185">Reference proteome</keyword>
<evidence type="ECO:0000313" key="2">
    <source>
        <dbReference type="Proteomes" id="UP001307889"/>
    </source>
</evidence>
<protein>
    <submittedName>
        <fullName evidence="1">Uncharacterized protein</fullName>
    </submittedName>
</protein>
<name>A0ABN7AS01_9HEMI</name>
<dbReference type="EMBL" id="AP028913">
    <property type="protein sequence ID" value="BES94079.1"/>
    <property type="molecule type" value="Genomic_DNA"/>
</dbReference>